<evidence type="ECO:0000313" key="2">
    <source>
        <dbReference type="EMBL" id="KCV71890.1"/>
    </source>
</evidence>
<evidence type="ECO:0008006" key="4">
    <source>
        <dbReference type="Google" id="ProtNLM"/>
    </source>
</evidence>
<dbReference type="Pfam" id="PF08576">
    <property type="entry name" value="DUF1764"/>
    <property type="match status" value="1"/>
</dbReference>
<sequence>MKPTKVAKPSDKSAAKAKKAAPPAGKDAKIDGFLDDIFKSVSSKAKPQATAQPTPGTNDLDAFLDAEDPEEGVELTDAEKKAKKMLIARSLSRISSGTKESAETLLKKATGSKTDKTGPDDDGFADSRGSRQQGRSFTEDGYPIYTPDELGLGKGGDTEDCPIDCDCCF</sequence>
<evidence type="ECO:0000313" key="3">
    <source>
        <dbReference type="Proteomes" id="UP000030693"/>
    </source>
</evidence>
<dbReference type="PANTHER" id="PTHR34066">
    <property type="entry name" value="GROWTH FACTOR 2"/>
    <property type="match status" value="1"/>
</dbReference>
<dbReference type="OMA" id="NTDDCPF"/>
<proteinExistence type="predicted"/>
<protein>
    <recommendedName>
        <fullName evidence="4">DUF1764 domain-containing protein</fullName>
    </recommendedName>
</protein>
<dbReference type="EMBL" id="KB932202">
    <property type="protein sequence ID" value="KCV71890.1"/>
    <property type="molecule type" value="Genomic_DNA"/>
</dbReference>
<dbReference type="PANTHER" id="PTHR34066:SF1">
    <property type="entry name" value="DUF1764 FAMILY PROTEIN"/>
    <property type="match status" value="1"/>
</dbReference>
<feature type="region of interest" description="Disordered" evidence="1">
    <location>
        <begin position="1"/>
        <end position="29"/>
    </location>
</feature>
<feature type="compositionally biased region" description="Acidic residues" evidence="1">
    <location>
        <begin position="62"/>
        <end position="76"/>
    </location>
</feature>
<dbReference type="GeneID" id="20526024"/>
<keyword evidence="3" id="KW-1185">Reference proteome</keyword>
<dbReference type="InterPro" id="IPR013885">
    <property type="entry name" value="DUF1764_euk"/>
</dbReference>
<accession>A0A058ZBT6</accession>
<feature type="region of interest" description="Disordered" evidence="1">
    <location>
        <begin position="93"/>
        <end position="159"/>
    </location>
</feature>
<name>A0A058ZBT6_FONAL</name>
<evidence type="ECO:0000256" key="1">
    <source>
        <dbReference type="SAM" id="MobiDB-lite"/>
    </source>
</evidence>
<feature type="compositionally biased region" description="Polar residues" evidence="1">
    <location>
        <begin position="42"/>
        <end position="57"/>
    </location>
</feature>
<reference evidence="2" key="1">
    <citation type="submission" date="2013-04" db="EMBL/GenBank/DDBJ databases">
        <title>The Genome Sequence of Fonticula alba ATCC 38817.</title>
        <authorList>
            <consortium name="The Broad Institute Genomics Platform"/>
            <person name="Russ C."/>
            <person name="Cuomo C."/>
            <person name="Burger G."/>
            <person name="Gray M.W."/>
            <person name="Holland P.W.H."/>
            <person name="King N."/>
            <person name="Lang F.B.F."/>
            <person name="Roger A.J."/>
            <person name="Ruiz-Trillo I."/>
            <person name="Brown M."/>
            <person name="Walker B."/>
            <person name="Young S."/>
            <person name="Zeng Q."/>
            <person name="Gargeya S."/>
            <person name="Fitzgerald M."/>
            <person name="Haas B."/>
            <person name="Abouelleil A."/>
            <person name="Allen A.W."/>
            <person name="Alvarado L."/>
            <person name="Arachchi H.M."/>
            <person name="Berlin A.M."/>
            <person name="Chapman S.B."/>
            <person name="Gainer-Dewar J."/>
            <person name="Goldberg J."/>
            <person name="Griggs A."/>
            <person name="Gujja S."/>
            <person name="Hansen M."/>
            <person name="Howarth C."/>
            <person name="Imamovic A."/>
            <person name="Ireland A."/>
            <person name="Larimer J."/>
            <person name="McCowan C."/>
            <person name="Murphy C."/>
            <person name="Pearson M."/>
            <person name="Poon T.W."/>
            <person name="Priest M."/>
            <person name="Roberts A."/>
            <person name="Saif S."/>
            <person name="Shea T."/>
            <person name="Sisk P."/>
            <person name="Sykes S."/>
            <person name="Wortman J."/>
            <person name="Nusbaum C."/>
            <person name="Birren B."/>
        </authorList>
    </citation>
    <scope>NUCLEOTIDE SEQUENCE [LARGE SCALE GENOMIC DNA]</scope>
    <source>
        <strain evidence="2">ATCC 38817</strain>
    </source>
</reference>
<dbReference type="Proteomes" id="UP000030693">
    <property type="component" value="Unassembled WGS sequence"/>
</dbReference>
<feature type="region of interest" description="Disordered" evidence="1">
    <location>
        <begin position="42"/>
        <end position="76"/>
    </location>
</feature>
<dbReference type="AlphaFoldDB" id="A0A058ZBT6"/>
<organism evidence="2">
    <name type="scientific">Fonticula alba</name>
    <name type="common">Slime mold</name>
    <dbReference type="NCBI Taxonomy" id="691883"/>
    <lineage>
        <taxon>Eukaryota</taxon>
        <taxon>Rotosphaerida</taxon>
        <taxon>Fonticulaceae</taxon>
        <taxon>Fonticula</taxon>
    </lineage>
</organism>
<gene>
    <name evidence="2" type="ORF">H696_01299</name>
</gene>
<dbReference type="OrthoDB" id="20835at2759"/>
<dbReference type="RefSeq" id="XP_009493468.1">
    <property type="nucleotide sequence ID" value="XM_009495193.1"/>
</dbReference>